<dbReference type="EMBL" id="JAIWYP010000006">
    <property type="protein sequence ID" value="KAH3812399.1"/>
    <property type="molecule type" value="Genomic_DNA"/>
</dbReference>
<feature type="transmembrane region" description="Helical" evidence="2">
    <location>
        <begin position="226"/>
        <end position="247"/>
    </location>
</feature>
<dbReference type="PANTHER" id="PTHR11360:SF303">
    <property type="entry name" value="MAJOR FACILITATOR SUPERFAMILY (MFS) PROFILE DOMAIN-CONTAINING PROTEIN"/>
    <property type="match status" value="1"/>
</dbReference>
<feature type="transmembrane region" description="Helical" evidence="2">
    <location>
        <begin position="595"/>
        <end position="617"/>
    </location>
</feature>
<accession>A0A9D4GB57</accession>
<feature type="transmembrane region" description="Helical" evidence="2">
    <location>
        <begin position="534"/>
        <end position="552"/>
    </location>
</feature>
<organism evidence="3 4">
    <name type="scientific">Dreissena polymorpha</name>
    <name type="common">Zebra mussel</name>
    <name type="synonym">Mytilus polymorpha</name>
    <dbReference type="NCBI Taxonomy" id="45954"/>
    <lineage>
        <taxon>Eukaryota</taxon>
        <taxon>Metazoa</taxon>
        <taxon>Spiralia</taxon>
        <taxon>Lophotrochozoa</taxon>
        <taxon>Mollusca</taxon>
        <taxon>Bivalvia</taxon>
        <taxon>Autobranchia</taxon>
        <taxon>Heteroconchia</taxon>
        <taxon>Euheterodonta</taxon>
        <taxon>Imparidentia</taxon>
        <taxon>Neoheterodontei</taxon>
        <taxon>Myida</taxon>
        <taxon>Dreissenoidea</taxon>
        <taxon>Dreissenidae</taxon>
        <taxon>Dreissena</taxon>
    </lineage>
</organism>
<dbReference type="AlphaFoldDB" id="A0A9D4GB57"/>
<dbReference type="PANTHER" id="PTHR11360">
    <property type="entry name" value="MONOCARBOXYLATE TRANSPORTER"/>
    <property type="match status" value="1"/>
</dbReference>
<feature type="transmembrane region" description="Helical" evidence="2">
    <location>
        <begin position="469"/>
        <end position="495"/>
    </location>
</feature>
<protein>
    <recommendedName>
        <fullName evidence="5">Major facilitator superfamily (MFS) profile domain-containing protein</fullName>
    </recommendedName>
</protein>
<keyword evidence="2" id="KW-0812">Transmembrane</keyword>
<feature type="transmembrane region" description="Helical" evidence="2">
    <location>
        <begin position="139"/>
        <end position="157"/>
    </location>
</feature>
<feature type="transmembrane region" description="Helical" evidence="2">
    <location>
        <begin position="629"/>
        <end position="649"/>
    </location>
</feature>
<feature type="transmembrane region" description="Helical" evidence="2">
    <location>
        <begin position="107"/>
        <end position="127"/>
    </location>
</feature>
<dbReference type="GO" id="GO:0008028">
    <property type="term" value="F:monocarboxylic acid transmembrane transporter activity"/>
    <property type="evidence" value="ECO:0007669"/>
    <property type="project" value="TreeGrafter"/>
</dbReference>
<dbReference type="InterPro" id="IPR036259">
    <property type="entry name" value="MFS_trans_sf"/>
</dbReference>
<feature type="compositionally biased region" description="Basic and acidic residues" evidence="1">
    <location>
        <begin position="12"/>
        <end position="39"/>
    </location>
</feature>
<keyword evidence="4" id="KW-1185">Reference proteome</keyword>
<proteinExistence type="predicted"/>
<evidence type="ECO:0000313" key="3">
    <source>
        <dbReference type="EMBL" id="KAH3812399.1"/>
    </source>
</evidence>
<dbReference type="InterPro" id="IPR050327">
    <property type="entry name" value="Proton-linked_MCT"/>
</dbReference>
<keyword evidence="2" id="KW-1133">Transmembrane helix</keyword>
<feature type="transmembrane region" description="Helical" evidence="2">
    <location>
        <begin position="69"/>
        <end position="87"/>
    </location>
</feature>
<comment type="caution">
    <text evidence="3">The sequence shown here is derived from an EMBL/GenBank/DDBJ whole genome shotgun (WGS) entry which is preliminary data.</text>
</comment>
<dbReference type="Pfam" id="PF07690">
    <property type="entry name" value="MFS_1"/>
    <property type="match status" value="1"/>
</dbReference>
<feature type="transmembrane region" description="Helical" evidence="2">
    <location>
        <begin position="197"/>
        <end position="220"/>
    </location>
</feature>
<name>A0A9D4GB57_DREPO</name>
<feature type="transmembrane region" description="Helical" evidence="2">
    <location>
        <begin position="163"/>
        <end position="185"/>
    </location>
</feature>
<feature type="transmembrane region" description="Helical" evidence="2">
    <location>
        <begin position="507"/>
        <end position="527"/>
    </location>
</feature>
<evidence type="ECO:0000313" key="4">
    <source>
        <dbReference type="Proteomes" id="UP000828390"/>
    </source>
</evidence>
<evidence type="ECO:0000256" key="2">
    <source>
        <dbReference type="SAM" id="Phobius"/>
    </source>
</evidence>
<reference evidence="3" key="1">
    <citation type="journal article" date="2019" name="bioRxiv">
        <title>The Genome of the Zebra Mussel, Dreissena polymorpha: A Resource for Invasive Species Research.</title>
        <authorList>
            <person name="McCartney M.A."/>
            <person name="Auch B."/>
            <person name="Kono T."/>
            <person name="Mallez S."/>
            <person name="Zhang Y."/>
            <person name="Obille A."/>
            <person name="Becker A."/>
            <person name="Abrahante J.E."/>
            <person name="Garbe J."/>
            <person name="Badalamenti J.P."/>
            <person name="Herman A."/>
            <person name="Mangelson H."/>
            <person name="Liachko I."/>
            <person name="Sullivan S."/>
            <person name="Sone E.D."/>
            <person name="Koren S."/>
            <person name="Silverstein K.A.T."/>
            <person name="Beckman K.B."/>
            <person name="Gohl D.M."/>
        </authorList>
    </citation>
    <scope>NUCLEOTIDE SEQUENCE</scope>
    <source>
        <strain evidence="3">Duluth1</strain>
        <tissue evidence="3">Whole animal</tissue>
    </source>
</reference>
<reference evidence="3" key="2">
    <citation type="submission" date="2020-11" db="EMBL/GenBank/DDBJ databases">
        <authorList>
            <person name="McCartney M.A."/>
            <person name="Auch B."/>
            <person name="Kono T."/>
            <person name="Mallez S."/>
            <person name="Becker A."/>
            <person name="Gohl D.M."/>
            <person name="Silverstein K.A.T."/>
            <person name="Koren S."/>
            <person name="Bechman K.B."/>
            <person name="Herman A."/>
            <person name="Abrahante J.E."/>
            <person name="Garbe J."/>
        </authorList>
    </citation>
    <scope>NUCLEOTIDE SEQUENCE</scope>
    <source>
        <strain evidence="3">Duluth1</strain>
        <tissue evidence="3">Whole animal</tissue>
    </source>
</reference>
<feature type="transmembrane region" description="Helical" evidence="2">
    <location>
        <begin position="558"/>
        <end position="583"/>
    </location>
</feature>
<sequence length="666" mass="71778">MTIDKSQGIASHEPEERLVVHGSDSLDSKRSREKPRDIHDAALDKNRGLPIVHDAALDKSRGLPIDRGWAWIVLGAAFFYLIIFGGIRKNFGIFFVEFQSRFNSSASITSSLTTIQNLVMSIASPFIMTIGLQFLSNRMCIIIGSLVLTVAFIITSQATDIRILFVSIGLLEGIGTAMVHPPVTATVSEYFNKRRGFAMSFAMSGANFGGLVFAPIMSALFESVGFTGTLMIVAGMALNVCISGMLMRPIQSFARSRGGEPRSTKTDGDDQSLRDVIELDVVESHKLLEVNGNSHFANSSDAIITNLIIESDCKEQNGIAVQNKLILQLKKDADVKRYVRSGSFDSNKTSHKDDLSESALIPRARAWSTGNKRSRTVSEPPSLEVPGVPGVPLSALASPLLTLLESLSHSRIAIHSNTADGVCGSVVDVQALKPEAPIENGHAPLKTQRDSIWTKLKTSFDISIFRRTVFPLFLCVAGLLSASSILIPAFLAPLAKDAGLTPEQRGLLLSATGGAGMVSRITLSLLADKQFIKLTTILAAVSVAIGVTVHLLRFVHGFGAFVVVAIMMGICCEIYQAMYPVILVEYLTLSRLRSCIGFTILCHGFAVAGTFLLVGFFRDTTGSYFASYHLLGTMAFIGAGLSLCIPILYARLESSASSKVKESVAC</sequence>
<dbReference type="SUPFAM" id="SSF103473">
    <property type="entry name" value="MFS general substrate transporter"/>
    <property type="match status" value="1"/>
</dbReference>
<dbReference type="OrthoDB" id="6435476at2759"/>
<evidence type="ECO:0008006" key="5">
    <source>
        <dbReference type="Google" id="ProtNLM"/>
    </source>
</evidence>
<dbReference type="InterPro" id="IPR011701">
    <property type="entry name" value="MFS"/>
</dbReference>
<dbReference type="Proteomes" id="UP000828390">
    <property type="component" value="Unassembled WGS sequence"/>
</dbReference>
<dbReference type="Gene3D" id="1.20.1250.20">
    <property type="entry name" value="MFS general substrate transporter like domains"/>
    <property type="match status" value="2"/>
</dbReference>
<gene>
    <name evidence="3" type="ORF">DPMN_140830</name>
</gene>
<feature type="region of interest" description="Disordered" evidence="1">
    <location>
        <begin position="1"/>
        <end position="39"/>
    </location>
</feature>
<evidence type="ECO:0000256" key="1">
    <source>
        <dbReference type="SAM" id="MobiDB-lite"/>
    </source>
</evidence>
<keyword evidence="2" id="KW-0472">Membrane</keyword>